<keyword evidence="2" id="KW-1185">Reference proteome</keyword>
<sequence>MPFVGKLIHYSIDLMLVSTTLAGIRRSAGLTLAVDDTKGTVNVAIKKYLQVGESAIDYISPILAASGYFKRDK</sequence>
<name>A0ACC1I061_9FUNG</name>
<accession>A0ACC1I061</accession>
<dbReference type="EMBL" id="JANBPG010002912">
    <property type="protein sequence ID" value="KAJ1884236.1"/>
    <property type="molecule type" value="Genomic_DNA"/>
</dbReference>
<organism evidence="1 2">
    <name type="scientific">Kickxella alabastrina</name>
    <dbReference type="NCBI Taxonomy" id="61397"/>
    <lineage>
        <taxon>Eukaryota</taxon>
        <taxon>Fungi</taxon>
        <taxon>Fungi incertae sedis</taxon>
        <taxon>Zoopagomycota</taxon>
        <taxon>Kickxellomycotina</taxon>
        <taxon>Kickxellomycetes</taxon>
        <taxon>Kickxellales</taxon>
        <taxon>Kickxellaceae</taxon>
        <taxon>Kickxella</taxon>
    </lineage>
</organism>
<proteinExistence type="predicted"/>
<reference evidence="1" key="1">
    <citation type="submission" date="2022-07" db="EMBL/GenBank/DDBJ databases">
        <title>Phylogenomic reconstructions and comparative analyses of Kickxellomycotina fungi.</title>
        <authorList>
            <person name="Reynolds N.K."/>
            <person name="Stajich J.E."/>
            <person name="Barry K."/>
            <person name="Grigoriev I.V."/>
            <person name="Crous P."/>
            <person name="Smith M.E."/>
        </authorList>
    </citation>
    <scope>NUCLEOTIDE SEQUENCE</scope>
    <source>
        <strain evidence="1">Benny 63K</strain>
    </source>
</reference>
<dbReference type="Proteomes" id="UP001150581">
    <property type="component" value="Unassembled WGS sequence"/>
</dbReference>
<evidence type="ECO:0000313" key="1">
    <source>
        <dbReference type="EMBL" id="KAJ1884236.1"/>
    </source>
</evidence>
<protein>
    <submittedName>
        <fullName evidence="1">Uncharacterized protein</fullName>
    </submittedName>
</protein>
<comment type="caution">
    <text evidence="1">The sequence shown here is derived from an EMBL/GenBank/DDBJ whole genome shotgun (WGS) entry which is preliminary data.</text>
</comment>
<gene>
    <name evidence="1" type="ORF">LPJ66_010707</name>
</gene>
<evidence type="ECO:0000313" key="2">
    <source>
        <dbReference type="Proteomes" id="UP001150581"/>
    </source>
</evidence>